<dbReference type="EMBL" id="BMXG01000017">
    <property type="protein sequence ID" value="GHC07204.1"/>
    <property type="molecule type" value="Genomic_DNA"/>
</dbReference>
<dbReference type="Gene3D" id="1.10.3680.10">
    <property type="entry name" value="TerB-like"/>
    <property type="match status" value="1"/>
</dbReference>
<protein>
    <recommendedName>
        <fullName evidence="3">Co-chaperone DjlA N-terminal domain-containing protein</fullName>
    </recommendedName>
</protein>
<keyword evidence="2" id="KW-1185">Reference proteome</keyword>
<dbReference type="Proteomes" id="UP000642829">
    <property type="component" value="Unassembled WGS sequence"/>
</dbReference>
<dbReference type="AlphaFoldDB" id="A0A8J3DJ78"/>
<reference evidence="1" key="2">
    <citation type="submission" date="2020-09" db="EMBL/GenBank/DDBJ databases">
        <authorList>
            <person name="Sun Q."/>
            <person name="Kim S."/>
        </authorList>
    </citation>
    <scope>NUCLEOTIDE SEQUENCE</scope>
    <source>
        <strain evidence="1">KCTC 12870</strain>
    </source>
</reference>
<proteinExistence type="predicted"/>
<reference evidence="1" key="1">
    <citation type="journal article" date="2014" name="Int. J. Syst. Evol. Microbiol.">
        <title>Complete genome sequence of Corynebacterium casei LMG S-19264T (=DSM 44701T), isolated from a smear-ripened cheese.</title>
        <authorList>
            <consortium name="US DOE Joint Genome Institute (JGI-PGF)"/>
            <person name="Walter F."/>
            <person name="Albersmeier A."/>
            <person name="Kalinowski J."/>
            <person name="Ruckert C."/>
        </authorList>
    </citation>
    <scope>NUCLEOTIDE SEQUENCE</scope>
    <source>
        <strain evidence="1">KCTC 12870</strain>
    </source>
</reference>
<dbReference type="RefSeq" id="WP_189515753.1">
    <property type="nucleotide sequence ID" value="NZ_BMXG01000017.1"/>
</dbReference>
<dbReference type="InterPro" id="IPR029024">
    <property type="entry name" value="TerB-like"/>
</dbReference>
<dbReference type="SUPFAM" id="SSF158682">
    <property type="entry name" value="TerB-like"/>
    <property type="match status" value="1"/>
</dbReference>
<name>A0A8J3DJ78_9BACT</name>
<evidence type="ECO:0008006" key="3">
    <source>
        <dbReference type="Google" id="ProtNLM"/>
    </source>
</evidence>
<gene>
    <name evidence="1" type="ORF">GCM10007047_25300</name>
</gene>
<comment type="caution">
    <text evidence="1">The sequence shown here is derived from an EMBL/GenBank/DDBJ whole genome shotgun (WGS) entry which is preliminary data.</text>
</comment>
<sequence length="137" mass="15747">MLSFFQKLFRAGGDSADGLTQQQREAIVDLLVFCMYSDRTVSLAEDQLIQRRLESMDWQAVQSIDNYYDLAVTRVRDILVSQEARESFLKRVSERLADVSTREKAFQLSHQLFLSDGIESPDEHELEAELRTALLGE</sequence>
<accession>A0A8J3DJ78</accession>
<evidence type="ECO:0000313" key="1">
    <source>
        <dbReference type="EMBL" id="GHC07204.1"/>
    </source>
</evidence>
<evidence type="ECO:0000313" key="2">
    <source>
        <dbReference type="Proteomes" id="UP000642829"/>
    </source>
</evidence>
<organism evidence="1 2">
    <name type="scientific">Cerasicoccus arenae</name>
    <dbReference type="NCBI Taxonomy" id="424488"/>
    <lineage>
        <taxon>Bacteria</taxon>
        <taxon>Pseudomonadati</taxon>
        <taxon>Verrucomicrobiota</taxon>
        <taxon>Opitutia</taxon>
        <taxon>Puniceicoccales</taxon>
        <taxon>Cerasicoccaceae</taxon>
        <taxon>Cerasicoccus</taxon>
    </lineage>
</organism>